<keyword evidence="1" id="KW-0614">Plasmid</keyword>
<gene>
    <name evidence="1" type="ORF">E3E12_08765</name>
</gene>
<keyword evidence="2" id="KW-1185">Reference proteome</keyword>
<dbReference type="InterPro" id="IPR012334">
    <property type="entry name" value="Pectin_lyas_fold"/>
</dbReference>
<evidence type="ECO:0000313" key="1">
    <source>
        <dbReference type="EMBL" id="QEF95971.1"/>
    </source>
</evidence>
<dbReference type="AlphaFoldDB" id="A0A5B9M4B6"/>
<reference evidence="1 2" key="1">
    <citation type="submission" date="2019-07" db="EMBL/GenBank/DDBJ databases">
        <title>The complete genome sequence of Swingsia_sp. F3b2 LMG30590(T).</title>
        <authorList>
            <person name="Chua K.-O."/>
            <person name="Chan K.-G."/>
            <person name="See-Too W.-S."/>
        </authorList>
    </citation>
    <scope>NUCLEOTIDE SEQUENCE [LARGE SCALE GENOMIC DNA]</scope>
    <source>
        <strain evidence="1 2">F3b2</strain>
        <plasmid evidence="1 2">unnamed2</plasmid>
    </source>
</reference>
<sequence>MFLLIQGRLLSPSRANGVFLSSLSSQKTEKYNKSYTVYNCDGMHDDTEALNNLLQYSHDIHISNRSGICHIKHTIHIINNDTSIKGDDSSSTKIEISSPSEPIIEVKEGLKNFSIKGISISRSTFVKDSQVCGLRIGNNQIFADLDDIISSGSGNGFCLGSIAFGRLNNAISTGNYGNGFFITNKDSTQPAQWSITNSLSQTNDNYGFYVESGNNPLILLPWINIETFANGHGGVRMTGNPYGGYIVSATIEAGVFSSDGGDEISLDTYAGYVKIGSGTFIEEAGQHPTGRNFHFLPSHKGHGIVATTNVADIQIVDTLISHNSEEGIMNGSYHTLLSASTLYGNGVTNENLCGYYGENIELGNSTIISATRSGNLNANLLSGHQGGGLCFATGEGVSISGSDVTFNRKNNIYFDHNPNQAKIMNVIGYNNISEGELKISPGEQSIIIYHHLTTKPRFINLTPLTEINGGWYIDKVTTLSFRVNLDKVDNKIIHMLWQASL</sequence>
<evidence type="ECO:0000313" key="2">
    <source>
        <dbReference type="Proteomes" id="UP000318709"/>
    </source>
</evidence>
<dbReference type="OrthoDB" id="9795222at2"/>
<protein>
    <recommendedName>
        <fullName evidence="3">Right-handed parallel beta-helix repeat-containing protein</fullName>
    </recommendedName>
</protein>
<organism evidence="1 2">
    <name type="scientific">Formicincola oecophyllae</name>
    <dbReference type="NCBI Taxonomy" id="2558361"/>
    <lineage>
        <taxon>Bacteria</taxon>
        <taxon>Pseudomonadati</taxon>
        <taxon>Pseudomonadota</taxon>
        <taxon>Alphaproteobacteria</taxon>
        <taxon>Acetobacterales</taxon>
        <taxon>Acetobacteraceae</taxon>
        <taxon>Formicincola</taxon>
    </lineage>
</organism>
<dbReference type="Gene3D" id="2.160.20.10">
    <property type="entry name" value="Single-stranded right-handed beta-helix, Pectin lyase-like"/>
    <property type="match status" value="1"/>
</dbReference>
<dbReference type="KEGG" id="swf:E3E12_08765"/>
<dbReference type="EMBL" id="CP042424">
    <property type="protein sequence ID" value="QEF95971.1"/>
    <property type="molecule type" value="Genomic_DNA"/>
</dbReference>
<name>A0A5B9M4B6_9PROT</name>
<proteinExistence type="predicted"/>
<geneLocation type="plasmid" evidence="1">
    <name>unnamed2</name>
</geneLocation>
<dbReference type="Proteomes" id="UP000318709">
    <property type="component" value="Plasmid unnamed2"/>
</dbReference>
<dbReference type="RefSeq" id="WP_149498302.1">
    <property type="nucleotide sequence ID" value="NZ_CP042424.1"/>
</dbReference>
<accession>A0A5B9M4B6</accession>
<evidence type="ECO:0008006" key="3">
    <source>
        <dbReference type="Google" id="ProtNLM"/>
    </source>
</evidence>